<protein>
    <submittedName>
        <fullName evidence="1">Nucleotidyltransferase family protein</fullName>
    </submittedName>
</protein>
<dbReference type="Pfam" id="PF06042">
    <property type="entry name" value="NTP_transf_6"/>
    <property type="match status" value="1"/>
</dbReference>
<evidence type="ECO:0000313" key="2">
    <source>
        <dbReference type="Proteomes" id="UP000671960"/>
    </source>
</evidence>
<reference evidence="1 2" key="1">
    <citation type="submission" date="2020-03" db="EMBL/GenBank/DDBJ databases">
        <authorList>
            <person name="Bakhshi Ganjeh M."/>
        </authorList>
    </citation>
    <scope>NUCLEOTIDE SEQUENCE [LARGE SCALE GENOMIC DNA]</scope>
    <source>
        <strain evidence="2">Iran 50</strain>
    </source>
</reference>
<dbReference type="Proteomes" id="UP000671960">
    <property type="component" value="Chromosome"/>
</dbReference>
<sequence length="183" mass="21685">MDCEAQIRLWLMQDEMRLKVIKIVSSLNIPDCWVAAGFIRNLVWDRLHNYAHPTALNDIDVIYYNSENIDESEDLLYESQLKLSTSKTLDFSVKNQARMHYKLKRKQYKNIHEAMSYWPEIETAVGVRWIDGRIQFIAPFGLECLFNKTVTYNARSSFQAFTQRINSKRWLEMWPELIVKNNG</sequence>
<dbReference type="EMBL" id="CP050854">
    <property type="protein sequence ID" value="QTF07689.1"/>
    <property type="molecule type" value="Genomic_DNA"/>
</dbReference>
<dbReference type="PANTHER" id="PTHR39166">
    <property type="entry name" value="BLL1166 PROTEIN"/>
    <property type="match status" value="1"/>
</dbReference>
<name>A0ABX7UQ22_9GAMM</name>
<organism evidence="1 2">
    <name type="scientific">Brenneria izadpanahii</name>
    <dbReference type="NCBI Taxonomy" id="2722756"/>
    <lineage>
        <taxon>Bacteria</taxon>
        <taxon>Pseudomonadati</taxon>
        <taxon>Pseudomonadota</taxon>
        <taxon>Gammaproteobacteria</taxon>
        <taxon>Enterobacterales</taxon>
        <taxon>Pectobacteriaceae</taxon>
        <taxon>Brenneria</taxon>
    </lineage>
</organism>
<accession>A0ABX7UQ22</accession>
<keyword evidence="2" id="KW-1185">Reference proteome</keyword>
<dbReference type="InterPro" id="IPR009267">
    <property type="entry name" value="NTP_transf_6"/>
</dbReference>
<evidence type="ECO:0000313" key="1">
    <source>
        <dbReference type="EMBL" id="QTF07689.1"/>
    </source>
</evidence>
<proteinExistence type="predicted"/>
<gene>
    <name evidence="1" type="ORF">HC231_06920</name>
</gene>
<dbReference type="PANTHER" id="PTHR39166:SF1">
    <property type="entry name" value="BLL1166 PROTEIN"/>
    <property type="match status" value="1"/>
</dbReference>
<dbReference type="RefSeq" id="WP_208230324.1">
    <property type="nucleotide sequence ID" value="NZ_CP050854.1"/>
</dbReference>